<dbReference type="Proteomes" id="UP000228987">
    <property type="component" value="Unassembled WGS sequence"/>
</dbReference>
<dbReference type="InterPro" id="IPR032710">
    <property type="entry name" value="NTF2-like_dom_sf"/>
</dbReference>
<name>A0A2A5CBN8_9GAMM</name>
<evidence type="ECO:0000313" key="2">
    <source>
        <dbReference type="EMBL" id="PCJ40928.1"/>
    </source>
</evidence>
<organism evidence="2 3">
    <name type="scientific">SAR86 cluster bacterium</name>
    <dbReference type="NCBI Taxonomy" id="2030880"/>
    <lineage>
        <taxon>Bacteria</taxon>
        <taxon>Pseudomonadati</taxon>
        <taxon>Pseudomonadota</taxon>
        <taxon>Gammaproteobacteria</taxon>
        <taxon>SAR86 cluster</taxon>
    </lineage>
</organism>
<dbReference type="AlphaFoldDB" id="A0A2A5CBN8"/>
<evidence type="ECO:0000313" key="3">
    <source>
        <dbReference type="Proteomes" id="UP000228987"/>
    </source>
</evidence>
<gene>
    <name evidence="2" type="ORF">COA71_10030</name>
</gene>
<proteinExistence type="predicted"/>
<evidence type="ECO:0000259" key="1">
    <source>
        <dbReference type="Pfam" id="PF14534"/>
    </source>
</evidence>
<sequence length="146" mass="16459">MNRLSSYIIFFGFSVLPLQSGAEPEDDVLAATHAWASAYNSHEVADVLARYHEDAVFWGTGSPTIRDEPAELREYFSSLTNRPNAHVEIGEYRVRVFGDIALNSGIYTFTDIRDGVASTRPARFSFAYRLVNDEWMIIDHHSSLSP</sequence>
<dbReference type="Pfam" id="PF14534">
    <property type="entry name" value="DUF4440"/>
    <property type="match status" value="1"/>
</dbReference>
<feature type="domain" description="DUF4440" evidence="1">
    <location>
        <begin position="29"/>
        <end position="137"/>
    </location>
</feature>
<comment type="caution">
    <text evidence="2">The sequence shown here is derived from an EMBL/GenBank/DDBJ whole genome shotgun (WGS) entry which is preliminary data.</text>
</comment>
<protein>
    <submittedName>
        <fullName evidence="2">DUF4440 domain-containing protein</fullName>
    </submittedName>
</protein>
<dbReference type="InterPro" id="IPR027843">
    <property type="entry name" value="DUF4440"/>
</dbReference>
<dbReference type="Gene3D" id="3.10.450.50">
    <property type="match status" value="1"/>
</dbReference>
<accession>A0A2A5CBN8</accession>
<dbReference type="SUPFAM" id="SSF54427">
    <property type="entry name" value="NTF2-like"/>
    <property type="match status" value="1"/>
</dbReference>
<reference evidence="3" key="1">
    <citation type="submission" date="2017-08" db="EMBL/GenBank/DDBJ databases">
        <title>A dynamic microbial community with high functional redundancy inhabits the cold, oxic subseafloor aquifer.</title>
        <authorList>
            <person name="Tully B.J."/>
            <person name="Wheat C.G."/>
            <person name="Glazer B.T."/>
            <person name="Huber J.A."/>
        </authorList>
    </citation>
    <scope>NUCLEOTIDE SEQUENCE [LARGE SCALE GENOMIC DNA]</scope>
</reference>
<dbReference type="EMBL" id="NVWI01000007">
    <property type="protein sequence ID" value="PCJ40928.1"/>
    <property type="molecule type" value="Genomic_DNA"/>
</dbReference>